<reference evidence="2 3" key="1">
    <citation type="submission" date="2021-03" db="EMBL/GenBank/DDBJ databases">
        <title>Genomic Encyclopedia of Type Strains, Phase III (KMG-III): the genomes of soil and plant-associated and newly described type strains.</title>
        <authorList>
            <person name="Whitman W."/>
        </authorList>
    </citation>
    <scope>NUCLEOTIDE SEQUENCE [LARGE SCALE GENOMIC DNA]</scope>
    <source>
        <strain evidence="2 3">IMMIB AFH-6</strain>
    </source>
</reference>
<dbReference type="RefSeq" id="WP_209767389.1">
    <property type="nucleotide sequence ID" value="NZ_JAGINP010000011.1"/>
</dbReference>
<organism evidence="2 3">
    <name type="scientific">Azospirillum rugosum</name>
    <dbReference type="NCBI Taxonomy" id="416170"/>
    <lineage>
        <taxon>Bacteria</taxon>
        <taxon>Pseudomonadati</taxon>
        <taxon>Pseudomonadota</taxon>
        <taxon>Alphaproteobacteria</taxon>
        <taxon>Rhodospirillales</taxon>
        <taxon>Azospirillaceae</taxon>
        <taxon>Azospirillum</taxon>
    </lineage>
</organism>
<accession>A0ABS4SLM6</accession>
<evidence type="ECO:0000313" key="3">
    <source>
        <dbReference type="Proteomes" id="UP000781958"/>
    </source>
</evidence>
<dbReference type="Proteomes" id="UP000781958">
    <property type="component" value="Unassembled WGS sequence"/>
</dbReference>
<evidence type="ECO:0000256" key="1">
    <source>
        <dbReference type="SAM" id="Phobius"/>
    </source>
</evidence>
<keyword evidence="3" id="KW-1185">Reference proteome</keyword>
<keyword evidence="1" id="KW-0812">Transmembrane</keyword>
<evidence type="ECO:0000313" key="2">
    <source>
        <dbReference type="EMBL" id="MBP2293456.1"/>
    </source>
</evidence>
<keyword evidence="1" id="KW-1133">Transmembrane helix</keyword>
<comment type="caution">
    <text evidence="2">The sequence shown here is derived from an EMBL/GenBank/DDBJ whole genome shotgun (WGS) entry which is preliminary data.</text>
</comment>
<sequence>MEDTRVTFLALGLLVVALVVILGSVILSPAITVLLATVGAWLNLTYLVGITLKR</sequence>
<feature type="transmembrane region" description="Helical" evidence="1">
    <location>
        <begin position="7"/>
        <end position="27"/>
    </location>
</feature>
<proteinExistence type="predicted"/>
<keyword evidence="1" id="KW-0472">Membrane</keyword>
<dbReference type="EMBL" id="JAGINP010000011">
    <property type="protein sequence ID" value="MBP2293456.1"/>
    <property type="molecule type" value="Genomic_DNA"/>
</dbReference>
<gene>
    <name evidence="2" type="ORF">J2851_003239</name>
</gene>
<feature type="transmembrane region" description="Helical" evidence="1">
    <location>
        <begin position="33"/>
        <end position="52"/>
    </location>
</feature>
<protein>
    <submittedName>
        <fullName evidence="2">Membrane protein</fullName>
    </submittedName>
</protein>
<name>A0ABS4SLM6_9PROT</name>